<feature type="domain" description="Fe2OG dioxygenase" evidence="7">
    <location>
        <begin position="35"/>
        <end position="147"/>
    </location>
</feature>
<evidence type="ECO:0000256" key="2">
    <source>
        <dbReference type="ARBA" id="ARBA00022723"/>
    </source>
</evidence>
<organism evidence="8 9">
    <name type="scientific">Ridgeia piscesae</name>
    <name type="common">Tubeworm</name>
    <dbReference type="NCBI Taxonomy" id="27915"/>
    <lineage>
        <taxon>Eukaryota</taxon>
        <taxon>Metazoa</taxon>
        <taxon>Spiralia</taxon>
        <taxon>Lophotrochozoa</taxon>
        <taxon>Annelida</taxon>
        <taxon>Polychaeta</taxon>
        <taxon>Sedentaria</taxon>
        <taxon>Canalipalpata</taxon>
        <taxon>Sabellida</taxon>
        <taxon>Siboglinidae</taxon>
        <taxon>Ridgeia</taxon>
    </lineage>
</organism>
<proteinExistence type="predicted"/>
<evidence type="ECO:0000259" key="7">
    <source>
        <dbReference type="PROSITE" id="PS51471"/>
    </source>
</evidence>
<dbReference type="SMART" id="SM00702">
    <property type="entry name" value="P4Hc"/>
    <property type="match status" value="1"/>
</dbReference>
<dbReference type="Pfam" id="PF13640">
    <property type="entry name" value="2OG-FeII_Oxy_3"/>
    <property type="match status" value="1"/>
</dbReference>
<keyword evidence="9" id="KW-1185">Reference proteome</keyword>
<keyword evidence="2" id="KW-0479">Metal-binding</keyword>
<evidence type="ECO:0000256" key="4">
    <source>
        <dbReference type="ARBA" id="ARBA00022964"/>
    </source>
</evidence>
<dbReference type="InterPro" id="IPR044862">
    <property type="entry name" value="Pro_4_hyd_alph_FE2OG_OXY"/>
</dbReference>
<dbReference type="Gene3D" id="2.60.120.620">
    <property type="entry name" value="q2cbj1_9rhob like domain"/>
    <property type="match status" value="1"/>
</dbReference>
<dbReference type="InterPro" id="IPR005123">
    <property type="entry name" value="Oxoglu/Fe-dep_dioxygenase_dom"/>
</dbReference>
<dbReference type="GO" id="GO:0005506">
    <property type="term" value="F:iron ion binding"/>
    <property type="evidence" value="ECO:0007669"/>
    <property type="project" value="InterPro"/>
</dbReference>
<evidence type="ECO:0000313" key="9">
    <source>
        <dbReference type="Proteomes" id="UP001209878"/>
    </source>
</evidence>
<evidence type="ECO:0000256" key="5">
    <source>
        <dbReference type="ARBA" id="ARBA00023002"/>
    </source>
</evidence>
<evidence type="ECO:0000313" key="8">
    <source>
        <dbReference type="EMBL" id="KAK2177130.1"/>
    </source>
</evidence>
<dbReference type="PANTHER" id="PTHR10869">
    <property type="entry name" value="PROLYL 4-HYDROXYLASE ALPHA SUBUNIT"/>
    <property type="match status" value="1"/>
</dbReference>
<comment type="caution">
    <text evidence="8">The sequence shown here is derived from an EMBL/GenBank/DDBJ whole genome shotgun (WGS) entry which is preliminary data.</text>
</comment>
<gene>
    <name evidence="8" type="ORF">NP493_618g01011</name>
</gene>
<sequence>MRTWLDDNASTLLLKLSRRIEDITGLDTTLRTRFSSTELFQVLNYGIGGQYDPHFDFYEDTKQLEMYPPSLQGSGERLATFLFYLTDVKFGGATVFPNAGVRVKVAKNGAAFWYNLKTSGDLDKGTLHAGCPVLIGSKWVTNKWIHEYGQQFRRPCELTRNSPPTP</sequence>
<protein>
    <recommendedName>
        <fullName evidence="7">Fe2OG dioxygenase domain-containing protein</fullName>
    </recommendedName>
</protein>
<keyword evidence="5" id="KW-0560">Oxidoreductase</keyword>
<evidence type="ECO:0000256" key="3">
    <source>
        <dbReference type="ARBA" id="ARBA00022896"/>
    </source>
</evidence>
<dbReference type="PANTHER" id="PTHR10869:SF244">
    <property type="entry name" value="PROLYL 4-HYDROXYLASE SUBUNIT ALPHA-2"/>
    <property type="match status" value="1"/>
</dbReference>
<evidence type="ECO:0000256" key="6">
    <source>
        <dbReference type="ARBA" id="ARBA00023004"/>
    </source>
</evidence>
<evidence type="ECO:0000256" key="1">
    <source>
        <dbReference type="ARBA" id="ARBA00001961"/>
    </source>
</evidence>
<comment type="cofactor">
    <cofactor evidence="1">
        <name>L-ascorbate</name>
        <dbReference type="ChEBI" id="CHEBI:38290"/>
    </cofactor>
</comment>
<reference evidence="8" key="1">
    <citation type="journal article" date="2023" name="Mol. Biol. Evol.">
        <title>Third-Generation Sequencing Reveals the Adaptive Role of the Epigenome in Three Deep-Sea Polychaetes.</title>
        <authorList>
            <person name="Perez M."/>
            <person name="Aroh O."/>
            <person name="Sun Y."/>
            <person name="Lan Y."/>
            <person name="Juniper S.K."/>
            <person name="Young C.R."/>
            <person name="Angers B."/>
            <person name="Qian P.Y."/>
        </authorList>
    </citation>
    <scope>NUCLEOTIDE SEQUENCE</scope>
    <source>
        <strain evidence="8">R07B-5</strain>
    </source>
</reference>
<dbReference type="InterPro" id="IPR006620">
    <property type="entry name" value="Pro_4_hyd_alph"/>
</dbReference>
<dbReference type="Proteomes" id="UP001209878">
    <property type="component" value="Unassembled WGS sequence"/>
</dbReference>
<dbReference type="PROSITE" id="PS51471">
    <property type="entry name" value="FE2OG_OXY"/>
    <property type="match status" value="1"/>
</dbReference>
<dbReference type="AlphaFoldDB" id="A0AAD9NP23"/>
<dbReference type="GO" id="GO:0031418">
    <property type="term" value="F:L-ascorbic acid binding"/>
    <property type="evidence" value="ECO:0007669"/>
    <property type="project" value="UniProtKB-KW"/>
</dbReference>
<keyword evidence="3" id="KW-0847">Vitamin C</keyword>
<keyword evidence="6" id="KW-0408">Iron</keyword>
<dbReference type="InterPro" id="IPR045054">
    <property type="entry name" value="P4HA-like"/>
</dbReference>
<dbReference type="GO" id="GO:0005783">
    <property type="term" value="C:endoplasmic reticulum"/>
    <property type="evidence" value="ECO:0007669"/>
    <property type="project" value="TreeGrafter"/>
</dbReference>
<name>A0AAD9NP23_RIDPI</name>
<accession>A0AAD9NP23</accession>
<dbReference type="EMBL" id="JAODUO010000617">
    <property type="protein sequence ID" value="KAK2177130.1"/>
    <property type="molecule type" value="Genomic_DNA"/>
</dbReference>
<dbReference type="GO" id="GO:0004656">
    <property type="term" value="F:procollagen-proline 4-dioxygenase activity"/>
    <property type="evidence" value="ECO:0007669"/>
    <property type="project" value="TreeGrafter"/>
</dbReference>
<keyword evidence="4" id="KW-0223">Dioxygenase</keyword>